<dbReference type="Proteomes" id="UP000504636">
    <property type="component" value="Unplaced"/>
</dbReference>
<reference evidence="4" key="2">
    <citation type="submission" date="2020-04" db="EMBL/GenBank/DDBJ databases">
        <authorList>
            <consortium name="NCBI Genome Project"/>
        </authorList>
    </citation>
    <scope>NUCLEOTIDE SEQUENCE</scope>
    <source>
        <strain evidence="4">CBS 304.34</strain>
    </source>
</reference>
<feature type="domain" description="F-box" evidence="1">
    <location>
        <begin position="1"/>
        <end position="46"/>
    </location>
</feature>
<evidence type="ECO:0000313" key="3">
    <source>
        <dbReference type="Proteomes" id="UP000504636"/>
    </source>
</evidence>
<dbReference type="Gene3D" id="3.80.10.10">
    <property type="entry name" value="Ribonuclease Inhibitor"/>
    <property type="match status" value="1"/>
</dbReference>
<dbReference type="InterPro" id="IPR032675">
    <property type="entry name" value="LRR_dom_sf"/>
</dbReference>
<dbReference type="InterPro" id="IPR001810">
    <property type="entry name" value="F-box_dom"/>
</dbReference>
<name>A0A6A6Z2I8_9PEZI</name>
<proteinExistence type="predicted"/>
<dbReference type="OrthoDB" id="4191831at2759"/>
<evidence type="ECO:0000313" key="4">
    <source>
        <dbReference type="RefSeq" id="XP_033581903.1"/>
    </source>
</evidence>
<dbReference type="Pfam" id="PF00646">
    <property type="entry name" value="F-box"/>
    <property type="match status" value="1"/>
</dbReference>
<reference evidence="2 4" key="1">
    <citation type="journal article" date="2020" name="Stud. Mycol.">
        <title>101 Dothideomycetes genomes: a test case for predicting lifestyles and emergence of pathogens.</title>
        <authorList>
            <person name="Haridas S."/>
            <person name="Albert R."/>
            <person name="Binder M."/>
            <person name="Bloem J."/>
            <person name="Labutti K."/>
            <person name="Salamov A."/>
            <person name="Andreopoulos B."/>
            <person name="Baker S."/>
            <person name="Barry K."/>
            <person name="Bills G."/>
            <person name="Bluhm B."/>
            <person name="Cannon C."/>
            <person name="Castanera R."/>
            <person name="Culley D."/>
            <person name="Daum C."/>
            <person name="Ezra D."/>
            <person name="Gonzalez J."/>
            <person name="Henrissat B."/>
            <person name="Kuo A."/>
            <person name="Liang C."/>
            <person name="Lipzen A."/>
            <person name="Lutzoni F."/>
            <person name="Magnuson J."/>
            <person name="Mondo S."/>
            <person name="Nolan M."/>
            <person name="Ohm R."/>
            <person name="Pangilinan J."/>
            <person name="Park H.-J."/>
            <person name="Ramirez L."/>
            <person name="Alfaro M."/>
            <person name="Sun H."/>
            <person name="Tritt A."/>
            <person name="Yoshinaga Y."/>
            <person name="Zwiers L.-H."/>
            <person name="Turgeon B."/>
            <person name="Goodwin S."/>
            <person name="Spatafora J."/>
            <person name="Crous P."/>
            <person name="Grigoriev I."/>
        </authorList>
    </citation>
    <scope>NUCLEOTIDE SEQUENCE</scope>
    <source>
        <strain evidence="2 4">CBS 304.34</strain>
    </source>
</reference>
<gene>
    <name evidence="2 4" type="ORF">BDZ99DRAFT_549209</name>
</gene>
<dbReference type="AlphaFoldDB" id="A0A6A6Z2I8"/>
<keyword evidence="3" id="KW-1185">Reference proteome</keyword>
<dbReference type="RefSeq" id="XP_033581903.1">
    <property type="nucleotide sequence ID" value="XM_033726953.1"/>
</dbReference>
<accession>A0A6A6Z2I8</accession>
<dbReference type="EMBL" id="MU003694">
    <property type="protein sequence ID" value="KAF2814939.1"/>
    <property type="molecule type" value="Genomic_DNA"/>
</dbReference>
<dbReference type="SUPFAM" id="SSF81383">
    <property type="entry name" value="F-box domain"/>
    <property type="match status" value="1"/>
</dbReference>
<protein>
    <recommendedName>
        <fullName evidence="1">F-box domain-containing protein</fullName>
    </recommendedName>
</protein>
<evidence type="ECO:0000259" key="1">
    <source>
        <dbReference type="PROSITE" id="PS50181"/>
    </source>
</evidence>
<sequence length="481" mass="54847">MALMEGLPTELQQMIFDYLPIMDLAAISISSKKLHSTVEQVLYRSIAFSKCSHPGGERPCIDWEQETWNRLMGLLETMVKQPNLASSIRIFELETHGTLEIDVSDDGINTEWKDYYDCTVERPSSEMMRHLKDLMPGIMVHENRNTNDEIMKCWTKAILEFDWDAAIALVLVLGNNLQTIKIAEQCEGKYWITSHHLSLRFPKYVPLVAGAAAMSKRMAGERRLLANLRQAEVPNYRMVDLCPNPWIHIPSLGELTMSTLFPEFRYWAGGPSFLLDAEETKHCGLRALDLSFVNLEHHDFESFLKSCGGGLHNLKLRTPGKYERSPNIWEAVSAYAPNLEKLTLVDCNLWEEAQERDLSKMLQLKAFSFSFSSRFSPDVDPAKDDPEWYLLLPQRLEELAITGCPETPKGWDFFDSVDSLVEVTHFGEFPALRSIRVDFHLLECTNAMIEFKRGVIGVRCLEMTAMSGRKVQVSTNAAVLR</sequence>
<dbReference type="SUPFAM" id="SSF52047">
    <property type="entry name" value="RNI-like"/>
    <property type="match status" value="1"/>
</dbReference>
<dbReference type="GeneID" id="54467846"/>
<evidence type="ECO:0000313" key="2">
    <source>
        <dbReference type="EMBL" id="KAF2814939.1"/>
    </source>
</evidence>
<dbReference type="InterPro" id="IPR036047">
    <property type="entry name" value="F-box-like_dom_sf"/>
</dbReference>
<organism evidence="2">
    <name type="scientific">Mytilinidion resinicola</name>
    <dbReference type="NCBI Taxonomy" id="574789"/>
    <lineage>
        <taxon>Eukaryota</taxon>
        <taxon>Fungi</taxon>
        <taxon>Dikarya</taxon>
        <taxon>Ascomycota</taxon>
        <taxon>Pezizomycotina</taxon>
        <taxon>Dothideomycetes</taxon>
        <taxon>Pleosporomycetidae</taxon>
        <taxon>Mytilinidiales</taxon>
        <taxon>Mytilinidiaceae</taxon>
        <taxon>Mytilinidion</taxon>
    </lineage>
</organism>
<reference evidence="4" key="3">
    <citation type="submission" date="2025-04" db="UniProtKB">
        <authorList>
            <consortium name="RefSeq"/>
        </authorList>
    </citation>
    <scope>IDENTIFICATION</scope>
    <source>
        <strain evidence="4">CBS 304.34</strain>
    </source>
</reference>
<dbReference type="PROSITE" id="PS50181">
    <property type="entry name" value="FBOX"/>
    <property type="match status" value="1"/>
</dbReference>